<evidence type="ECO:0000256" key="2">
    <source>
        <dbReference type="PROSITE-ProRule" id="PRU00169"/>
    </source>
</evidence>
<dbReference type="Gene3D" id="3.40.50.2300">
    <property type="match status" value="1"/>
</dbReference>
<proteinExistence type="predicted"/>
<evidence type="ECO:0000259" key="3">
    <source>
        <dbReference type="PROSITE" id="PS50110"/>
    </source>
</evidence>
<feature type="modified residue" description="4-aspartylphosphate" evidence="2">
    <location>
        <position position="65"/>
    </location>
</feature>
<dbReference type="OrthoDB" id="236568at2"/>
<reference evidence="5 6" key="1">
    <citation type="submission" date="2019-03" db="EMBL/GenBank/DDBJ databases">
        <title>Luteimonas zhaokaii sp.nov., isolated from the rectal contents of Plateau pika in Yushu, Qinghai Province, China.</title>
        <authorList>
            <person name="Zhang G."/>
        </authorList>
    </citation>
    <scope>NUCLEOTIDE SEQUENCE [LARGE SCALE GENOMIC DNA]</scope>
    <source>
        <strain evidence="5 6">B9</strain>
    </source>
</reference>
<evidence type="ECO:0000313" key="6">
    <source>
        <dbReference type="Proteomes" id="UP000294796"/>
    </source>
</evidence>
<name>A0A4R5U3X0_9GAMM</name>
<dbReference type="AlphaFoldDB" id="A0A4R5U3X0"/>
<dbReference type="InterPro" id="IPR046947">
    <property type="entry name" value="LytR-like"/>
</dbReference>
<dbReference type="Gene3D" id="2.40.50.1020">
    <property type="entry name" value="LytTr DNA-binding domain"/>
    <property type="match status" value="1"/>
</dbReference>
<dbReference type="Pfam" id="PF00072">
    <property type="entry name" value="Response_reg"/>
    <property type="match status" value="1"/>
</dbReference>
<dbReference type="PROSITE" id="PS50930">
    <property type="entry name" value="HTH_LYTTR"/>
    <property type="match status" value="1"/>
</dbReference>
<keyword evidence="1" id="KW-0902">Two-component regulatory system</keyword>
<evidence type="ECO:0000256" key="1">
    <source>
        <dbReference type="ARBA" id="ARBA00023012"/>
    </source>
</evidence>
<dbReference type="Pfam" id="PF04397">
    <property type="entry name" value="LytTR"/>
    <property type="match status" value="1"/>
</dbReference>
<dbReference type="EMBL" id="SMTF01000001">
    <property type="protein sequence ID" value="TDK28410.1"/>
    <property type="molecule type" value="Genomic_DNA"/>
</dbReference>
<keyword evidence="6" id="KW-1185">Reference proteome</keyword>
<comment type="caution">
    <text evidence="5">The sequence shown here is derived from an EMBL/GenBank/DDBJ whole genome shotgun (WGS) entry which is preliminary data.</text>
</comment>
<dbReference type="RefSeq" id="WP_133320232.1">
    <property type="nucleotide sequence ID" value="NZ_SMTF01000001.1"/>
</dbReference>
<feature type="domain" description="Response regulatory" evidence="3">
    <location>
        <begin position="14"/>
        <end position="127"/>
    </location>
</feature>
<dbReference type="InterPro" id="IPR011006">
    <property type="entry name" value="CheY-like_superfamily"/>
</dbReference>
<dbReference type="SUPFAM" id="SSF52172">
    <property type="entry name" value="CheY-like"/>
    <property type="match status" value="1"/>
</dbReference>
<dbReference type="InterPro" id="IPR007492">
    <property type="entry name" value="LytTR_DNA-bd_dom"/>
</dbReference>
<organism evidence="5 6">
    <name type="scientific">Luteimonas aestuarii</name>
    <dbReference type="NCBI Taxonomy" id="453837"/>
    <lineage>
        <taxon>Bacteria</taxon>
        <taxon>Pseudomonadati</taxon>
        <taxon>Pseudomonadota</taxon>
        <taxon>Gammaproteobacteria</taxon>
        <taxon>Lysobacterales</taxon>
        <taxon>Lysobacteraceae</taxon>
        <taxon>Luteimonas</taxon>
    </lineage>
</organism>
<dbReference type="SMART" id="SM00448">
    <property type="entry name" value="REC"/>
    <property type="match status" value="1"/>
</dbReference>
<sequence length="282" mass="31477">MNTNPRGSGNERLRVLVVDDEPLARRGLELRLAAHGDVDIVGQYGDGLSAIAGLGQHRPDLVFLDVQMPGIDGFETLRRVPASEMPMVVFVTAFDHYAIRAFEASAIDYLLKPVDEGRLAQALSRARQARSEQQAGSHCAHLLGLLGELSGKPPLKLDEALRPDALEQLRREDRLAVRDGQRTIRVDLRSIRWIDAAGDYMCIHVDGDGGQARTLVLRATMRNLERQLDPRRFPRIHRSTIVNASRIIETRPHTNGECFLLLDCGQELKLSRSFRDRLPALG</sequence>
<dbReference type="PROSITE" id="PS50110">
    <property type="entry name" value="RESPONSE_REGULATORY"/>
    <property type="match status" value="1"/>
</dbReference>
<protein>
    <submittedName>
        <fullName evidence="5">Response regulator</fullName>
    </submittedName>
</protein>
<dbReference type="PANTHER" id="PTHR37299:SF1">
    <property type="entry name" value="STAGE 0 SPORULATION PROTEIN A HOMOLOG"/>
    <property type="match status" value="1"/>
</dbReference>
<feature type="domain" description="HTH LytTR-type" evidence="4">
    <location>
        <begin position="175"/>
        <end position="282"/>
    </location>
</feature>
<dbReference type="Proteomes" id="UP000294796">
    <property type="component" value="Unassembled WGS sequence"/>
</dbReference>
<dbReference type="SMART" id="SM00850">
    <property type="entry name" value="LytTR"/>
    <property type="match status" value="1"/>
</dbReference>
<dbReference type="GO" id="GO:0000156">
    <property type="term" value="F:phosphorelay response regulator activity"/>
    <property type="evidence" value="ECO:0007669"/>
    <property type="project" value="InterPro"/>
</dbReference>
<evidence type="ECO:0000313" key="5">
    <source>
        <dbReference type="EMBL" id="TDK28410.1"/>
    </source>
</evidence>
<dbReference type="GO" id="GO:0003677">
    <property type="term" value="F:DNA binding"/>
    <property type="evidence" value="ECO:0007669"/>
    <property type="project" value="InterPro"/>
</dbReference>
<gene>
    <name evidence="5" type="ORF">E2F46_00505</name>
</gene>
<dbReference type="InterPro" id="IPR001789">
    <property type="entry name" value="Sig_transdc_resp-reg_receiver"/>
</dbReference>
<dbReference type="PANTHER" id="PTHR37299">
    <property type="entry name" value="TRANSCRIPTIONAL REGULATOR-RELATED"/>
    <property type="match status" value="1"/>
</dbReference>
<evidence type="ECO:0000259" key="4">
    <source>
        <dbReference type="PROSITE" id="PS50930"/>
    </source>
</evidence>
<accession>A0A4R5U3X0</accession>
<keyword evidence="2" id="KW-0597">Phosphoprotein</keyword>